<reference evidence="1 2" key="1">
    <citation type="submission" date="2015-01" db="EMBL/GenBank/DDBJ databases">
        <title>Evolution of Trichinella species and genotypes.</title>
        <authorList>
            <person name="Korhonen P.K."/>
            <person name="Edoardo P."/>
            <person name="Giuseppe L.R."/>
            <person name="Gasser R.B."/>
        </authorList>
    </citation>
    <scope>NUCLEOTIDE SEQUENCE [LARGE SCALE GENOMIC DNA]</scope>
    <source>
        <strain evidence="1">ISS13</strain>
    </source>
</reference>
<feature type="non-terminal residue" evidence="1">
    <location>
        <position position="162"/>
    </location>
</feature>
<name>A0A0V1DUD0_TRIPS</name>
<evidence type="ECO:0000313" key="1">
    <source>
        <dbReference type="EMBL" id="KRY65199.1"/>
    </source>
</evidence>
<proteinExistence type="predicted"/>
<dbReference type="EMBL" id="JYDR01000224">
    <property type="protein sequence ID" value="KRY65199.1"/>
    <property type="molecule type" value="Genomic_DNA"/>
</dbReference>
<organism evidence="1 2">
    <name type="scientific">Trichinella pseudospiralis</name>
    <name type="common">Parasitic roundworm</name>
    <dbReference type="NCBI Taxonomy" id="6337"/>
    <lineage>
        <taxon>Eukaryota</taxon>
        <taxon>Metazoa</taxon>
        <taxon>Ecdysozoa</taxon>
        <taxon>Nematoda</taxon>
        <taxon>Enoplea</taxon>
        <taxon>Dorylaimia</taxon>
        <taxon>Trichinellida</taxon>
        <taxon>Trichinellidae</taxon>
        <taxon>Trichinella</taxon>
    </lineage>
</organism>
<comment type="caution">
    <text evidence="1">The sequence shown here is derived from an EMBL/GenBank/DDBJ whole genome shotgun (WGS) entry which is preliminary data.</text>
</comment>
<sequence length="162" mass="18147">LWFILVEEDELPFLCFVQASEGKVPFTTMRERTSRAMGKASFQTHFNITVIICAPRFACFTATVNFIKGFQSELEDEMKILNIKVDGVLNSTLEGFPLNAQKTTKLICMFDVPNGCCHCGQMLGDGAENCNCWFMATSQSTCSFRMNFSVYAGEMLRVMAAL</sequence>
<feature type="non-terminal residue" evidence="1">
    <location>
        <position position="1"/>
    </location>
</feature>
<evidence type="ECO:0000313" key="2">
    <source>
        <dbReference type="Proteomes" id="UP000054632"/>
    </source>
</evidence>
<dbReference type="Proteomes" id="UP000054632">
    <property type="component" value="Unassembled WGS sequence"/>
</dbReference>
<gene>
    <name evidence="1" type="ORF">T4A_5117</name>
</gene>
<dbReference type="AlphaFoldDB" id="A0A0V1DUD0"/>
<accession>A0A0V1DUD0</accession>
<protein>
    <submittedName>
        <fullName evidence="1">Uncharacterized protein</fullName>
    </submittedName>
</protein>